<accession>A0ABU4C5D8</accession>
<keyword evidence="3" id="KW-1185">Reference proteome</keyword>
<feature type="compositionally biased region" description="Basic residues" evidence="1">
    <location>
        <begin position="1"/>
        <end position="22"/>
    </location>
</feature>
<feature type="compositionally biased region" description="Basic and acidic residues" evidence="1">
    <location>
        <begin position="30"/>
        <end position="41"/>
    </location>
</feature>
<evidence type="ECO:0000256" key="1">
    <source>
        <dbReference type="SAM" id="MobiDB-lite"/>
    </source>
</evidence>
<dbReference type="Proteomes" id="UP001185927">
    <property type="component" value="Unassembled WGS sequence"/>
</dbReference>
<feature type="region of interest" description="Disordered" evidence="1">
    <location>
        <begin position="1"/>
        <end position="41"/>
    </location>
</feature>
<name>A0ABU4C5D8_RHOGO</name>
<dbReference type="EMBL" id="JAWLKB010000070">
    <property type="protein sequence ID" value="MDV6271712.1"/>
    <property type="molecule type" value="Genomic_DNA"/>
</dbReference>
<comment type="caution">
    <text evidence="2">The sequence shown here is derived from an EMBL/GenBank/DDBJ whole genome shotgun (WGS) entry which is preliminary data.</text>
</comment>
<gene>
    <name evidence="2" type="ORF">R3Q16_34560</name>
</gene>
<protein>
    <recommendedName>
        <fullName evidence="4">Antitoxin Xre/MbcA/ParS-like toxin-binding domain-containing protein</fullName>
    </recommendedName>
</protein>
<evidence type="ECO:0000313" key="2">
    <source>
        <dbReference type="EMBL" id="MDV6271712.1"/>
    </source>
</evidence>
<evidence type="ECO:0000313" key="3">
    <source>
        <dbReference type="Proteomes" id="UP001185927"/>
    </source>
</evidence>
<sequence>MVTKKIASHQRAVKLAGHRAKRVATTGRYGRTDRTGTADESRLTAAQCVGEGAADRIDIANDERGGLSNLSTPELIDVVASELAARPEMHLVRNHVTALLAMAPTLTDRTQANRIGADLVYDAVEQAELETRARRHILDYPMLNAGQVAAVLRRPESDRSVASRLRTGGKVVALPIGNGYRYPEFQFDDVTASVREVVATVNVLLGASADPWGVASWWLTPSTRLPQGQTPADLAVDPDPAAHRKLERLASAVLAD</sequence>
<dbReference type="RefSeq" id="WP_317546352.1">
    <property type="nucleotide sequence ID" value="NZ_JAWLKB010000070.1"/>
</dbReference>
<reference evidence="2 3" key="1">
    <citation type="submission" date="2023-10" db="EMBL/GenBank/DDBJ databases">
        <title>Development of a sustainable strategy for remediation of hydrocarbon-contaminated territories based on the waste exchange concept.</title>
        <authorList>
            <person name="Krivoruchko A."/>
        </authorList>
    </citation>
    <scope>NUCLEOTIDE SEQUENCE [LARGE SCALE GENOMIC DNA]</scope>
    <source>
        <strain evidence="2 3">IEGM 1203</strain>
    </source>
</reference>
<evidence type="ECO:0008006" key="4">
    <source>
        <dbReference type="Google" id="ProtNLM"/>
    </source>
</evidence>
<organism evidence="2 3">
    <name type="scientific">Rhodococcus globerulus</name>
    <dbReference type="NCBI Taxonomy" id="33008"/>
    <lineage>
        <taxon>Bacteria</taxon>
        <taxon>Bacillati</taxon>
        <taxon>Actinomycetota</taxon>
        <taxon>Actinomycetes</taxon>
        <taxon>Mycobacteriales</taxon>
        <taxon>Nocardiaceae</taxon>
        <taxon>Rhodococcus</taxon>
    </lineage>
</organism>
<proteinExistence type="predicted"/>